<accession>K1QYY8</accession>
<protein>
    <submittedName>
        <fullName evidence="1">Uncharacterized protein</fullName>
    </submittedName>
</protein>
<dbReference type="EMBL" id="JH817473">
    <property type="protein sequence ID" value="EKC38903.1"/>
    <property type="molecule type" value="Genomic_DNA"/>
</dbReference>
<evidence type="ECO:0000313" key="1">
    <source>
        <dbReference type="EMBL" id="EKC38903.1"/>
    </source>
</evidence>
<sequence>MSNTGVISSQQGLRQSLHLRVIVELVLLRSQCISAFQELADGVEDGVLNQLLGYIRDTWIQSTTWPVSSWCVFGQGVRTNNEVEGWHTRMNVQKARGCHNLPFYTLLTLLRQEADLLPLQRRLVSEGTLKRLQRKTSRKGILNIIADISKVTVLEKPRTTMQ</sequence>
<dbReference type="AlphaFoldDB" id="K1QYY8"/>
<proteinExistence type="predicted"/>
<organism evidence="1">
    <name type="scientific">Magallana gigas</name>
    <name type="common">Pacific oyster</name>
    <name type="synonym">Crassostrea gigas</name>
    <dbReference type="NCBI Taxonomy" id="29159"/>
    <lineage>
        <taxon>Eukaryota</taxon>
        <taxon>Metazoa</taxon>
        <taxon>Spiralia</taxon>
        <taxon>Lophotrochozoa</taxon>
        <taxon>Mollusca</taxon>
        <taxon>Bivalvia</taxon>
        <taxon>Autobranchia</taxon>
        <taxon>Pteriomorphia</taxon>
        <taxon>Ostreida</taxon>
        <taxon>Ostreoidea</taxon>
        <taxon>Ostreidae</taxon>
        <taxon>Magallana</taxon>
    </lineage>
</organism>
<dbReference type="InParanoid" id="K1QYY8"/>
<dbReference type="HOGENOM" id="CLU_1637064_0_0_1"/>
<gene>
    <name evidence="1" type="ORF">CGI_10019140</name>
</gene>
<reference evidence="1" key="1">
    <citation type="journal article" date="2012" name="Nature">
        <title>The oyster genome reveals stress adaptation and complexity of shell formation.</title>
        <authorList>
            <person name="Zhang G."/>
            <person name="Fang X."/>
            <person name="Guo X."/>
            <person name="Li L."/>
            <person name="Luo R."/>
            <person name="Xu F."/>
            <person name="Yang P."/>
            <person name="Zhang L."/>
            <person name="Wang X."/>
            <person name="Qi H."/>
            <person name="Xiong Z."/>
            <person name="Que H."/>
            <person name="Xie Y."/>
            <person name="Holland P.W."/>
            <person name="Paps J."/>
            <person name="Zhu Y."/>
            <person name="Wu F."/>
            <person name="Chen Y."/>
            <person name="Wang J."/>
            <person name="Peng C."/>
            <person name="Meng J."/>
            <person name="Yang L."/>
            <person name="Liu J."/>
            <person name="Wen B."/>
            <person name="Zhang N."/>
            <person name="Huang Z."/>
            <person name="Zhu Q."/>
            <person name="Feng Y."/>
            <person name="Mount A."/>
            <person name="Hedgecock D."/>
            <person name="Xu Z."/>
            <person name="Liu Y."/>
            <person name="Domazet-Loso T."/>
            <person name="Du Y."/>
            <person name="Sun X."/>
            <person name="Zhang S."/>
            <person name="Liu B."/>
            <person name="Cheng P."/>
            <person name="Jiang X."/>
            <person name="Li J."/>
            <person name="Fan D."/>
            <person name="Wang W."/>
            <person name="Fu W."/>
            <person name="Wang T."/>
            <person name="Wang B."/>
            <person name="Zhang J."/>
            <person name="Peng Z."/>
            <person name="Li Y."/>
            <person name="Li N."/>
            <person name="Wang J."/>
            <person name="Chen M."/>
            <person name="He Y."/>
            <person name="Tan F."/>
            <person name="Song X."/>
            <person name="Zheng Q."/>
            <person name="Huang R."/>
            <person name="Yang H."/>
            <person name="Du X."/>
            <person name="Chen L."/>
            <person name="Yang M."/>
            <person name="Gaffney P.M."/>
            <person name="Wang S."/>
            <person name="Luo L."/>
            <person name="She Z."/>
            <person name="Ming Y."/>
            <person name="Huang W."/>
            <person name="Zhang S."/>
            <person name="Huang B."/>
            <person name="Zhang Y."/>
            <person name="Qu T."/>
            <person name="Ni P."/>
            <person name="Miao G."/>
            <person name="Wang J."/>
            <person name="Wang Q."/>
            <person name="Steinberg C.E."/>
            <person name="Wang H."/>
            <person name="Li N."/>
            <person name="Qian L."/>
            <person name="Zhang G."/>
            <person name="Li Y."/>
            <person name="Yang H."/>
            <person name="Liu X."/>
            <person name="Wang J."/>
            <person name="Yin Y."/>
            <person name="Wang J."/>
        </authorList>
    </citation>
    <scope>NUCLEOTIDE SEQUENCE [LARGE SCALE GENOMIC DNA]</scope>
    <source>
        <strain evidence="1">05x7-T-G4-1.051#20</strain>
    </source>
</reference>
<name>K1QYY8_MAGGI</name>